<evidence type="ECO:0000256" key="3">
    <source>
        <dbReference type="RuleBase" id="RU000363"/>
    </source>
</evidence>
<name>A0ABQ3IZX7_9PSEU</name>
<dbReference type="PRINTS" id="PR00081">
    <property type="entry name" value="GDHRDH"/>
</dbReference>
<evidence type="ECO:0000256" key="2">
    <source>
        <dbReference type="ARBA" id="ARBA00023002"/>
    </source>
</evidence>
<keyword evidence="5" id="KW-1185">Reference proteome</keyword>
<dbReference type="InterPro" id="IPR002347">
    <property type="entry name" value="SDR_fam"/>
</dbReference>
<dbReference type="Gene3D" id="3.40.50.720">
    <property type="entry name" value="NAD(P)-binding Rossmann-like Domain"/>
    <property type="match status" value="1"/>
</dbReference>
<dbReference type="EMBL" id="BNAU01000003">
    <property type="protein sequence ID" value="GHE99790.1"/>
    <property type="molecule type" value="Genomic_DNA"/>
</dbReference>
<comment type="caution">
    <text evidence="4">The sequence shown here is derived from an EMBL/GenBank/DDBJ whole genome shotgun (WGS) entry which is preliminary data.</text>
</comment>
<dbReference type="CDD" id="cd05374">
    <property type="entry name" value="17beta-HSD-like_SDR_c"/>
    <property type="match status" value="1"/>
</dbReference>
<reference evidence="5" key="1">
    <citation type="journal article" date="2019" name="Int. J. Syst. Evol. Microbiol.">
        <title>The Global Catalogue of Microorganisms (GCM) 10K type strain sequencing project: providing services to taxonomists for standard genome sequencing and annotation.</title>
        <authorList>
            <consortium name="The Broad Institute Genomics Platform"/>
            <consortium name="The Broad Institute Genome Sequencing Center for Infectious Disease"/>
            <person name="Wu L."/>
            <person name="Ma J."/>
        </authorList>
    </citation>
    <scope>NUCLEOTIDE SEQUENCE [LARGE SCALE GENOMIC DNA]</scope>
    <source>
        <strain evidence="5">CGMCC 4.7677</strain>
    </source>
</reference>
<organism evidence="4 5">
    <name type="scientific">Amycolatopsis deserti</name>
    <dbReference type="NCBI Taxonomy" id="185696"/>
    <lineage>
        <taxon>Bacteria</taxon>
        <taxon>Bacillati</taxon>
        <taxon>Actinomycetota</taxon>
        <taxon>Actinomycetes</taxon>
        <taxon>Pseudonocardiales</taxon>
        <taxon>Pseudonocardiaceae</taxon>
        <taxon>Amycolatopsis</taxon>
    </lineage>
</organism>
<dbReference type="InterPro" id="IPR051911">
    <property type="entry name" value="SDR_oxidoreductase"/>
</dbReference>
<dbReference type="PROSITE" id="PS00061">
    <property type="entry name" value="ADH_SHORT"/>
    <property type="match status" value="1"/>
</dbReference>
<evidence type="ECO:0000313" key="4">
    <source>
        <dbReference type="EMBL" id="GHE99790.1"/>
    </source>
</evidence>
<dbReference type="PANTHER" id="PTHR43976:SF16">
    <property type="entry name" value="SHORT-CHAIN DEHYDROGENASE_REDUCTASE FAMILY PROTEIN"/>
    <property type="match status" value="1"/>
</dbReference>
<evidence type="ECO:0000256" key="1">
    <source>
        <dbReference type="ARBA" id="ARBA00006484"/>
    </source>
</evidence>
<dbReference type="Pfam" id="PF00106">
    <property type="entry name" value="adh_short"/>
    <property type="match status" value="1"/>
</dbReference>
<accession>A0ABQ3IZX7</accession>
<gene>
    <name evidence="4" type="ORF">GCM10017786_36270</name>
</gene>
<keyword evidence="2" id="KW-0560">Oxidoreductase</keyword>
<comment type="similarity">
    <text evidence="1 3">Belongs to the short-chain dehydrogenases/reductases (SDR) family.</text>
</comment>
<dbReference type="SUPFAM" id="SSF51735">
    <property type="entry name" value="NAD(P)-binding Rossmann-fold domains"/>
    <property type="match status" value="1"/>
</dbReference>
<dbReference type="PANTHER" id="PTHR43976">
    <property type="entry name" value="SHORT CHAIN DEHYDROGENASE"/>
    <property type="match status" value="1"/>
</dbReference>
<dbReference type="NCBIfam" id="NF004824">
    <property type="entry name" value="PRK06180.1"/>
    <property type="match status" value="1"/>
</dbReference>
<dbReference type="Proteomes" id="UP000605897">
    <property type="component" value="Unassembled WGS sequence"/>
</dbReference>
<sequence>MITGASSGFGRVLAEAAVAAGDRVVATARDAGSIAGLGFPLPLDVTDRNSVDAAVAAAIAEFGRIDVLVNNAGHGLVGALEELSEEQFRSVLETNLFGAAAVTRAVLPHMRERRSGHIVQISSVGGVVGNPGHAAYATSKFALEGMSEALAGEVAPLGIRVTIVEPGPFRTDFAGRSMVYSQPIEDYAGTPAGALRARFAAQDGKQPNDPARAAAAIIRAVRDGDAPLRLPLGPEAVARIRDKLTAQLADLERWEAISVDTRFA</sequence>
<dbReference type="PRINTS" id="PR00080">
    <property type="entry name" value="SDRFAMILY"/>
</dbReference>
<dbReference type="InterPro" id="IPR020904">
    <property type="entry name" value="Sc_DH/Rdtase_CS"/>
</dbReference>
<evidence type="ECO:0000313" key="5">
    <source>
        <dbReference type="Proteomes" id="UP000605897"/>
    </source>
</evidence>
<dbReference type="InterPro" id="IPR036291">
    <property type="entry name" value="NAD(P)-bd_dom_sf"/>
</dbReference>
<protein>
    <submittedName>
        <fullName evidence="4">Short-chain dehydrogenase/reductase</fullName>
    </submittedName>
</protein>
<proteinExistence type="inferred from homology"/>
<dbReference type="NCBIfam" id="NF006114">
    <property type="entry name" value="PRK08263.1"/>
    <property type="match status" value="1"/>
</dbReference>